<comment type="caution">
    <text evidence="2">The sequence shown here is derived from an EMBL/GenBank/DDBJ whole genome shotgun (WGS) entry which is preliminary data.</text>
</comment>
<evidence type="ECO:0000313" key="2">
    <source>
        <dbReference type="EMBL" id="KAA5603256.1"/>
    </source>
</evidence>
<dbReference type="Gene3D" id="2.60.40.10">
    <property type="entry name" value="Immunoglobulins"/>
    <property type="match status" value="1"/>
</dbReference>
<dbReference type="OrthoDB" id="363007at2"/>
<evidence type="ECO:0008006" key="4">
    <source>
        <dbReference type="Google" id="ProtNLM"/>
    </source>
</evidence>
<accession>A0A5M6I4V0</accession>
<keyword evidence="1" id="KW-0732">Signal</keyword>
<dbReference type="InterPro" id="IPR013783">
    <property type="entry name" value="Ig-like_fold"/>
</dbReference>
<proteinExistence type="predicted"/>
<feature type="signal peptide" evidence="1">
    <location>
        <begin position="1"/>
        <end position="29"/>
    </location>
</feature>
<dbReference type="SUPFAM" id="SSF49478">
    <property type="entry name" value="Cna protein B-type domain"/>
    <property type="match status" value="1"/>
</dbReference>
<organism evidence="2 3">
    <name type="scientific">Roseospira marina</name>
    <dbReference type="NCBI Taxonomy" id="140057"/>
    <lineage>
        <taxon>Bacteria</taxon>
        <taxon>Pseudomonadati</taxon>
        <taxon>Pseudomonadota</taxon>
        <taxon>Alphaproteobacteria</taxon>
        <taxon>Rhodospirillales</taxon>
        <taxon>Rhodospirillaceae</taxon>
        <taxon>Roseospira</taxon>
    </lineage>
</organism>
<keyword evidence="3" id="KW-1185">Reference proteome</keyword>
<gene>
    <name evidence="2" type="ORF">F1188_19775</name>
</gene>
<reference evidence="2 3" key="1">
    <citation type="submission" date="2019-09" db="EMBL/GenBank/DDBJ databases">
        <title>Genome sequence of Roseospira marina, one of the more divergent members of the non-sulfur purple photosynthetic bacterial family, the Rhodospirillaceae.</title>
        <authorList>
            <person name="Meyer T."/>
            <person name="Kyndt J."/>
        </authorList>
    </citation>
    <scope>NUCLEOTIDE SEQUENCE [LARGE SCALE GENOMIC DNA]</scope>
    <source>
        <strain evidence="2 3">DSM 15113</strain>
    </source>
</reference>
<dbReference type="AlphaFoldDB" id="A0A5M6I4V0"/>
<dbReference type="EMBL" id="VWPJ01000037">
    <property type="protein sequence ID" value="KAA5603256.1"/>
    <property type="molecule type" value="Genomic_DNA"/>
</dbReference>
<feature type="chain" id="PRO_5024457854" description="Carboxypeptidase regulatory-like domain-containing protein" evidence="1">
    <location>
        <begin position="30"/>
        <end position="111"/>
    </location>
</feature>
<protein>
    <recommendedName>
        <fullName evidence="4">Carboxypeptidase regulatory-like domain-containing protein</fullName>
    </recommendedName>
</protein>
<sequence>MIRALTRTTALAATLAAPLALAPVGAAWAHTPLFSCYDNGDGTVLCEAGFSDGSSASGVAVRVLGADGGVVQESTMDANSEFTFDKPDGDYSVMFDAGEGHQITVPAADIY</sequence>
<dbReference type="Proteomes" id="UP000324065">
    <property type="component" value="Unassembled WGS sequence"/>
</dbReference>
<name>A0A5M6I4V0_9PROT</name>
<evidence type="ECO:0000256" key="1">
    <source>
        <dbReference type="SAM" id="SignalP"/>
    </source>
</evidence>
<evidence type="ECO:0000313" key="3">
    <source>
        <dbReference type="Proteomes" id="UP000324065"/>
    </source>
</evidence>
<dbReference type="RefSeq" id="WP_150064178.1">
    <property type="nucleotide sequence ID" value="NZ_JACHII010000035.1"/>
</dbReference>